<name>A0AB39CCQ1_9VIRU</name>
<accession>A0AB39CCQ1</accession>
<evidence type="ECO:0000313" key="1">
    <source>
        <dbReference type="EMBL" id="XDJ14696.1"/>
    </source>
</evidence>
<proteinExistence type="predicted"/>
<sequence length="202" mass="22311">MMQAHGVDLLDICAGGHLDMNTQSWLGERSDALRATISNTAGAFFNQAATLYTMISTSDAVQALRNLTVKAENAWQNNAIAYLQTVEQVQCAGPVMQRWIMAQPDVRQMYLNGEVSGYGESYENLHGNGVGAQHYDWRQVMSGISVTTDDTFGYTTYVEDTRDDNELSVFEKVDILRTWQVVQAALSEGEQDPTSPEGLMLG</sequence>
<reference evidence="1" key="1">
    <citation type="submission" date="2024-07" db="EMBL/GenBank/DDBJ databases">
        <authorList>
            <person name="Bringhurst R.M."/>
            <person name="Homer T.E."/>
        </authorList>
    </citation>
    <scope>NUCLEOTIDE SEQUENCE</scope>
</reference>
<protein>
    <submittedName>
        <fullName evidence="1">Uncharacterized protein</fullName>
    </submittedName>
</protein>
<organism evidence="1">
    <name type="scientific">Pseudomonas phage RVTF4</name>
    <dbReference type="NCBI Taxonomy" id="3236931"/>
    <lineage>
        <taxon>Viruses</taxon>
    </lineage>
</organism>
<dbReference type="EMBL" id="PQ015378">
    <property type="protein sequence ID" value="XDJ14696.1"/>
    <property type="molecule type" value="Genomic_DNA"/>
</dbReference>